<evidence type="ECO:0000313" key="4">
    <source>
        <dbReference type="RefSeq" id="XP_009787156.1"/>
    </source>
</evidence>
<reference evidence="4" key="2">
    <citation type="submission" date="2025-08" db="UniProtKB">
        <authorList>
            <consortium name="RefSeq"/>
        </authorList>
    </citation>
    <scope>IDENTIFICATION</scope>
    <source>
        <tissue evidence="4">Leaf</tissue>
    </source>
</reference>
<feature type="domain" description="Retrotransposon gag" evidence="2">
    <location>
        <begin position="119"/>
        <end position="197"/>
    </location>
</feature>
<organism evidence="3 4">
    <name type="scientific">Nicotiana sylvestris</name>
    <name type="common">Wood tobacco</name>
    <name type="synonym">South American tobacco</name>
    <dbReference type="NCBI Taxonomy" id="4096"/>
    <lineage>
        <taxon>Eukaryota</taxon>
        <taxon>Viridiplantae</taxon>
        <taxon>Streptophyta</taxon>
        <taxon>Embryophyta</taxon>
        <taxon>Tracheophyta</taxon>
        <taxon>Spermatophyta</taxon>
        <taxon>Magnoliopsida</taxon>
        <taxon>eudicotyledons</taxon>
        <taxon>Gunneridae</taxon>
        <taxon>Pentapetalae</taxon>
        <taxon>asterids</taxon>
        <taxon>lamiids</taxon>
        <taxon>Solanales</taxon>
        <taxon>Solanaceae</taxon>
        <taxon>Nicotianoideae</taxon>
        <taxon>Nicotianeae</taxon>
        <taxon>Nicotiana</taxon>
    </lineage>
</organism>
<accession>A0A1U7XBY0</accession>
<evidence type="ECO:0000259" key="2">
    <source>
        <dbReference type="Pfam" id="PF03732"/>
    </source>
</evidence>
<name>A0A1U7XBY0_NICSY</name>
<gene>
    <name evidence="4" type="primary">LOC104235158</name>
</gene>
<dbReference type="InterPro" id="IPR005162">
    <property type="entry name" value="Retrotrans_gag_dom"/>
</dbReference>
<dbReference type="AlphaFoldDB" id="A0A1U7XBY0"/>
<sequence length="197" mass="21658">MVSKYSVPAAAEGATIPPANIPYPDAVPASGPGVSDGDLRGDIHMLTQLVAAQAQRSHDASASSSGQGDSASSRVNQFLRLAPPEFTGTDPEADPQDFLDEMYKTLRVMKSTQMEGVELASYRLRGAAYSWFEMWEDSRGEGRPPARWDEFVDAFIDHFLPAETMAACATEFEVLKQGSMKVWEHHIEFVRLSKYAP</sequence>
<reference evidence="3" key="1">
    <citation type="journal article" date="2013" name="Genome Biol.">
        <title>Reference genomes and transcriptomes of Nicotiana sylvestris and Nicotiana tomentosiformis.</title>
        <authorList>
            <person name="Sierro N."/>
            <person name="Battey J.N."/>
            <person name="Ouadi S."/>
            <person name="Bovet L."/>
            <person name="Goepfert S."/>
            <person name="Bakaher N."/>
            <person name="Peitsch M.C."/>
            <person name="Ivanov N.V."/>
        </authorList>
    </citation>
    <scope>NUCLEOTIDE SEQUENCE [LARGE SCALE GENOMIC DNA]</scope>
</reference>
<dbReference type="RefSeq" id="XP_009787156.1">
    <property type="nucleotide sequence ID" value="XM_009788854.1"/>
</dbReference>
<evidence type="ECO:0000313" key="3">
    <source>
        <dbReference type="Proteomes" id="UP000189701"/>
    </source>
</evidence>
<evidence type="ECO:0000256" key="1">
    <source>
        <dbReference type="SAM" id="MobiDB-lite"/>
    </source>
</evidence>
<keyword evidence="3" id="KW-1185">Reference proteome</keyword>
<feature type="region of interest" description="Disordered" evidence="1">
    <location>
        <begin position="14"/>
        <end position="40"/>
    </location>
</feature>
<feature type="region of interest" description="Disordered" evidence="1">
    <location>
        <begin position="52"/>
        <end position="73"/>
    </location>
</feature>
<protein>
    <submittedName>
        <fullName evidence="4">Uncharacterized protein LOC104235158</fullName>
    </submittedName>
</protein>
<dbReference type="Proteomes" id="UP000189701">
    <property type="component" value="Unplaced"/>
</dbReference>
<dbReference type="Pfam" id="PF03732">
    <property type="entry name" value="Retrotrans_gag"/>
    <property type="match status" value="1"/>
</dbReference>
<dbReference type="OrthoDB" id="10550153at2759"/>
<proteinExistence type="predicted"/>